<evidence type="ECO:0000259" key="2">
    <source>
        <dbReference type="PROSITE" id="PS50882"/>
    </source>
</evidence>
<dbReference type="PANTHER" id="PTHR12357:SF3">
    <property type="entry name" value="YTH DOMAIN-CONTAINING PROTEIN 1"/>
    <property type="match status" value="1"/>
</dbReference>
<dbReference type="Gene3D" id="3.10.590.10">
    <property type="entry name" value="ph1033 like domains"/>
    <property type="match status" value="1"/>
</dbReference>
<accession>A0A9P7QE74</accession>
<proteinExistence type="predicted"/>
<feature type="compositionally biased region" description="Low complexity" evidence="1">
    <location>
        <begin position="340"/>
        <end position="352"/>
    </location>
</feature>
<dbReference type="SUPFAM" id="SSF54928">
    <property type="entry name" value="RNA-binding domain, RBD"/>
    <property type="match status" value="1"/>
</dbReference>
<dbReference type="InterPro" id="IPR007275">
    <property type="entry name" value="YTH_domain"/>
</dbReference>
<feature type="domain" description="YTH" evidence="2">
    <location>
        <begin position="368"/>
        <end position="566"/>
    </location>
</feature>
<evidence type="ECO:0000313" key="3">
    <source>
        <dbReference type="EMBL" id="KAG6288277.1"/>
    </source>
</evidence>
<dbReference type="PROSITE" id="PS50882">
    <property type="entry name" value="YTH"/>
    <property type="match status" value="1"/>
</dbReference>
<sequence length="587" mass="65259">MISAAGFGNPGQLNPRQCHNSYDVASRGIYNEEAMAFYPVQQPYHGAFNMAPMASTMPVMSYLPYQTGHYMHMFGEPYNFITPPPTLFQGQPMPHFYPYYVGPQTPVYPYYNYNINYIPQTCSQPGLHGPSNMVYYPGQMNLDYGQSAFFYPQGAQYQQPACMMPAHVPTRSHMPGAPNPDVRAFGISPIQGGRSQGNQAIGRIIRNPTADLLTNLKVPSSKRNAVRGPPRKPRQSDHALWIGNVPPWTDIMALLDHVCKETQGLESLLLIPKSQCAFTNYKDEATCSAARQRLDNSEFQSVRLISRLRKNAARCRSRSSASTGQTTTRTERMTEAPTKPAEASSSETPSPAVGRHTMQITNKRNTVDKFFILKSLTIEDLDASVRTGKWATQSHNEKKLNEAFQSAANVYLIFSANKSGEYFGYARMVSEIDNDATAAMEGAPKTMMASDVGLPSVPTRASEFAPRGRIIRDSAAGTIFWEAERDDHEAGPNGESETKSNGSGTTKEESQTLGKPFQLEWLSTTRLPFCHTGNLRNPWNSGREVKVARDGTEIEPSIGRRLVRLFNRMQMPASLPHQPPPSFIRGY</sequence>
<dbReference type="GO" id="GO:0000381">
    <property type="term" value="P:regulation of alternative mRNA splicing, via spliceosome"/>
    <property type="evidence" value="ECO:0007669"/>
    <property type="project" value="TreeGrafter"/>
</dbReference>
<dbReference type="GO" id="GO:1990247">
    <property type="term" value="F:N6-methyladenosine-containing RNA reader activity"/>
    <property type="evidence" value="ECO:0007669"/>
    <property type="project" value="TreeGrafter"/>
</dbReference>
<keyword evidence="4" id="KW-1185">Reference proteome</keyword>
<dbReference type="Proteomes" id="UP000707071">
    <property type="component" value="Unassembled WGS sequence"/>
</dbReference>
<evidence type="ECO:0000313" key="4">
    <source>
        <dbReference type="Proteomes" id="UP000707071"/>
    </source>
</evidence>
<dbReference type="GO" id="GO:0005654">
    <property type="term" value="C:nucleoplasm"/>
    <property type="evidence" value="ECO:0007669"/>
    <property type="project" value="TreeGrafter"/>
</dbReference>
<name>A0A9P7QE74_9HYPO</name>
<dbReference type="GO" id="GO:0000398">
    <property type="term" value="P:mRNA splicing, via spliceosome"/>
    <property type="evidence" value="ECO:0007669"/>
    <property type="project" value="TreeGrafter"/>
</dbReference>
<feature type="compositionally biased region" description="Low complexity" evidence="1">
    <location>
        <begin position="318"/>
        <end position="328"/>
    </location>
</feature>
<dbReference type="Pfam" id="PF25701">
    <property type="entry name" value="RRM_YTH1"/>
    <property type="match status" value="1"/>
</dbReference>
<feature type="region of interest" description="Disordered" evidence="1">
    <location>
        <begin position="313"/>
        <end position="359"/>
    </location>
</feature>
<organism evidence="3 4">
    <name type="scientific">Claviceps aff. purpurea</name>
    <dbReference type="NCBI Taxonomy" id="1967640"/>
    <lineage>
        <taxon>Eukaryota</taxon>
        <taxon>Fungi</taxon>
        <taxon>Dikarya</taxon>
        <taxon>Ascomycota</taxon>
        <taxon>Pezizomycotina</taxon>
        <taxon>Sordariomycetes</taxon>
        <taxon>Hypocreomycetidae</taxon>
        <taxon>Hypocreales</taxon>
        <taxon>Clavicipitaceae</taxon>
        <taxon>Claviceps</taxon>
    </lineage>
</organism>
<dbReference type="PANTHER" id="PTHR12357">
    <property type="entry name" value="YTH YT521-B HOMOLOGY DOMAIN-CONTAINING"/>
    <property type="match status" value="1"/>
</dbReference>
<dbReference type="GO" id="GO:0003729">
    <property type="term" value="F:mRNA binding"/>
    <property type="evidence" value="ECO:0007669"/>
    <property type="project" value="TreeGrafter"/>
</dbReference>
<reference evidence="3 4" key="1">
    <citation type="journal article" date="2020" name="bioRxiv">
        <title>Whole genome comparisons of ergot fungi reveals the divergence and evolution of species within the genus Claviceps are the result of varying mechanisms driving genome evolution and host range expansion.</title>
        <authorList>
            <person name="Wyka S.A."/>
            <person name="Mondo S.J."/>
            <person name="Liu M."/>
            <person name="Dettman J."/>
            <person name="Nalam V."/>
            <person name="Broders K.D."/>
        </authorList>
    </citation>
    <scope>NUCLEOTIDE SEQUENCE [LARGE SCALE GENOMIC DNA]</scope>
    <source>
        <strain evidence="3 4">Clav52</strain>
    </source>
</reference>
<evidence type="ECO:0000256" key="1">
    <source>
        <dbReference type="SAM" id="MobiDB-lite"/>
    </source>
</evidence>
<gene>
    <name evidence="3" type="ORF">E4U09_005664</name>
</gene>
<dbReference type="CDD" id="cd21134">
    <property type="entry name" value="YTH"/>
    <property type="match status" value="1"/>
</dbReference>
<feature type="region of interest" description="Disordered" evidence="1">
    <location>
        <begin position="483"/>
        <end position="513"/>
    </location>
</feature>
<dbReference type="InterPro" id="IPR045168">
    <property type="entry name" value="YTH_prot"/>
</dbReference>
<dbReference type="AlphaFoldDB" id="A0A9P7QE74"/>
<comment type="caution">
    <text evidence="3">The sequence shown here is derived from an EMBL/GenBank/DDBJ whole genome shotgun (WGS) entry which is preliminary data.</text>
</comment>
<dbReference type="Pfam" id="PF04146">
    <property type="entry name" value="YTH"/>
    <property type="match status" value="1"/>
</dbReference>
<dbReference type="InterPro" id="IPR057720">
    <property type="entry name" value="RRM_YTH1"/>
</dbReference>
<dbReference type="EMBL" id="SRRH01000485">
    <property type="protein sequence ID" value="KAG6288277.1"/>
    <property type="molecule type" value="Genomic_DNA"/>
</dbReference>
<dbReference type="InterPro" id="IPR035979">
    <property type="entry name" value="RBD_domain_sf"/>
</dbReference>
<protein>
    <recommendedName>
        <fullName evidence="2">YTH domain-containing protein</fullName>
    </recommendedName>
</protein>